<protein>
    <submittedName>
        <fullName evidence="1">Uncharacterized protein</fullName>
    </submittedName>
</protein>
<organism evidence="1">
    <name type="scientific">Rhizophora mucronata</name>
    <name type="common">Asiatic mangrove</name>
    <dbReference type="NCBI Taxonomy" id="61149"/>
    <lineage>
        <taxon>Eukaryota</taxon>
        <taxon>Viridiplantae</taxon>
        <taxon>Streptophyta</taxon>
        <taxon>Embryophyta</taxon>
        <taxon>Tracheophyta</taxon>
        <taxon>Spermatophyta</taxon>
        <taxon>Magnoliopsida</taxon>
        <taxon>eudicotyledons</taxon>
        <taxon>Gunneridae</taxon>
        <taxon>Pentapetalae</taxon>
        <taxon>rosids</taxon>
        <taxon>fabids</taxon>
        <taxon>Malpighiales</taxon>
        <taxon>Rhizophoraceae</taxon>
        <taxon>Rhizophora</taxon>
    </lineage>
</organism>
<proteinExistence type="predicted"/>
<accession>A0A2P2M3Y4</accession>
<dbReference type="EMBL" id="GGEC01044430">
    <property type="protein sequence ID" value="MBX24914.1"/>
    <property type="molecule type" value="Transcribed_RNA"/>
</dbReference>
<name>A0A2P2M3Y4_RHIMU</name>
<reference evidence="1" key="1">
    <citation type="submission" date="2018-02" db="EMBL/GenBank/DDBJ databases">
        <title>Rhizophora mucronata_Transcriptome.</title>
        <authorList>
            <person name="Meera S.P."/>
            <person name="Sreeshan A."/>
            <person name="Augustine A."/>
        </authorList>
    </citation>
    <scope>NUCLEOTIDE SEQUENCE</scope>
    <source>
        <tissue evidence="1">Leaf</tissue>
    </source>
</reference>
<dbReference type="AlphaFoldDB" id="A0A2P2M3Y4"/>
<sequence>MALSSFAGSPAFLSDASISLFCRVPDLLKQREV</sequence>
<evidence type="ECO:0000313" key="1">
    <source>
        <dbReference type="EMBL" id="MBX24914.1"/>
    </source>
</evidence>